<dbReference type="STRING" id="1122198.SAMN02745729_11077"/>
<dbReference type="PROSITE" id="PS50405">
    <property type="entry name" value="GST_CTER"/>
    <property type="match status" value="1"/>
</dbReference>
<dbReference type="Proteomes" id="UP000242469">
    <property type="component" value="Unassembled WGS sequence"/>
</dbReference>
<evidence type="ECO:0000313" key="3">
    <source>
        <dbReference type="EMBL" id="SEA93106.1"/>
    </source>
</evidence>
<proteinExistence type="predicted"/>
<protein>
    <submittedName>
        <fullName evidence="3">Glutathione S-transferase</fullName>
    </submittedName>
</protein>
<dbReference type="InterPro" id="IPR004045">
    <property type="entry name" value="Glutathione_S-Trfase_N"/>
</dbReference>
<dbReference type="PROSITE" id="PS50404">
    <property type="entry name" value="GST_NTER"/>
    <property type="match status" value="1"/>
</dbReference>
<dbReference type="GO" id="GO:0005737">
    <property type="term" value="C:cytoplasm"/>
    <property type="evidence" value="ECO:0007669"/>
    <property type="project" value="TreeGrafter"/>
</dbReference>
<dbReference type="InterPro" id="IPR036249">
    <property type="entry name" value="Thioredoxin-like_sf"/>
</dbReference>
<keyword evidence="4" id="KW-1185">Reference proteome</keyword>
<dbReference type="InterPro" id="IPR036282">
    <property type="entry name" value="Glutathione-S-Trfase_C_sf"/>
</dbReference>
<keyword evidence="3" id="KW-0808">Transferase</keyword>
<dbReference type="PANTHER" id="PTHR43968">
    <property type="match status" value="1"/>
</dbReference>
<dbReference type="SFLD" id="SFLDG00358">
    <property type="entry name" value="Main_(cytGST)"/>
    <property type="match status" value="1"/>
</dbReference>
<dbReference type="Pfam" id="PF00043">
    <property type="entry name" value="GST_C"/>
    <property type="match status" value="1"/>
</dbReference>
<organism evidence="3 4">
    <name type="scientific">Marinobacterium iners DSM 11526</name>
    <dbReference type="NCBI Taxonomy" id="1122198"/>
    <lineage>
        <taxon>Bacteria</taxon>
        <taxon>Pseudomonadati</taxon>
        <taxon>Pseudomonadota</taxon>
        <taxon>Gammaproteobacteria</taxon>
        <taxon>Oceanospirillales</taxon>
        <taxon>Oceanospirillaceae</taxon>
        <taxon>Marinobacterium</taxon>
    </lineage>
</organism>
<sequence>MESSVYIFAPTFSSFARSVMLCCEEKGIHYTCGMAPAGTEIRSKSPEHFAIHPYGKLPALLHDGQILIETSTICRYLDARFDGPALQPADPLERARVDERSAEIALYIDQALLRDIVLEFAFPKGADGQIRLDKVQERLPAARSVLKRVRELLADNPFICGRDYSMADALLTPILDYVARLPLGDELIGSGAVKEYLERMRQRPSGQKVLNMA</sequence>
<dbReference type="SUPFAM" id="SSF47616">
    <property type="entry name" value="GST C-terminal domain-like"/>
    <property type="match status" value="1"/>
</dbReference>
<dbReference type="GO" id="GO:0016740">
    <property type="term" value="F:transferase activity"/>
    <property type="evidence" value="ECO:0007669"/>
    <property type="project" value="UniProtKB-KW"/>
</dbReference>
<evidence type="ECO:0000259" key="1">
    <source>
        <dbReference type="PROSITE" id="PS50404"/>
    </source>
</evidence>
<dbReference type="CDD" id="cd00299">
    <property type="entry name" value="GST_C_family"/>
    <property type="match status" value="1"/>
</dbReference>
<dbReference type="Pfam" id="PF13409">
    <property type="entry name" value="GST_N_2"/>
    <property type="match status" value="1"/>
</dbReference>
<dbReference type="OrthoDB" id="5740960at2"/>
<evidence type="ECO:0000313" key="4">
    <source>
        <dbReference type="Proteomes" id="UP000242469"/>
    </source>
</evidence>
<feature type="domain" description="GST C-terminal" evidence="2">
    <location>
        <begin position="90"/>
        <end position="213"/>
    </location>
</feature>
<dbReference type="InterPro" id="IPR050983">
    <property type="entry name" value="GST_Omega/HSP26"/>
</dbReference>
<dbReference type="SUPFAM" id="SSF52833">
    <property type="entry name" value="Thioredoxin-like"/>
    <property type="match status" value="1"/>
</dbReference>
<accession>A0A1H4F6Z9</accession>
<name>A0A1H4F6Z9_9GAMM</name>
<dbReference type="InterPro" id="IPR004046">
    <property type="entry name" value="GST_C"/>
</dbReference>
<dbReference type="EMBL" id="FNRJ01000010">
    <property type="protein sequence ID" value="SEA93106.1"/>
    <property type="molecule type" value="Genomic_DNA"/>
</dbReference>
<dbReference type="SFLD" id="SFLDS00019">
    <property type="entry name" value="Glutathione_Transferase_(cytos"/>
    <property type="match status" value="1"/>
</dbReference>
<dbReference type="RefSeq" id="WP_091826973.1">
    <property type="nucleotide sequence ID" value="NZ_FNRJ01000010.1"/>
</dbReference>
<dbReference type="InterPro" id="IPR010987">
    <property type="entry name" value="Glutathione-S-Trfase_C-like"/>
</dbReference>
<dbReference type="InterPro" id="IPR040079">
    <property type="entry name" value="Glutathione_S-Trfase"/>
</dbReference>
<dbReference type="AlphaFoldDB" id="A0A1H4F6Z9"/>
<dbReference type="Gene3D" id="1.20.1050.10">
    <property type="match status" value="1"/>
</dbReference>
<evidence type="ECO:0000259" key="2">
    <source>
        <dbReference type="PROSITE" id="PS50405"/>
    </source>
</evidence>
<dbReference type="Gene3D" id="3.40.30.10">
    <property type="entry name" value="Glutaredoxin"/>
    <property type="match status" value="1"/>
</dbReference>
<reference evidence="4" key="1">
    <citation type="submission" date="2016-10" db="EMBL/GenBank/DDBJ databases">
        <authorList>
            <person name="Varghese N."/>
            <person name="Submissions S."/>
        </authorList>
    </citation>
    <scope>NUCLEOTIDE SEQUENCE [LARGE SCALE GENOMIC DNA]</scope>
    <source>
        <strain evidence="4">DSM 11526</strain>
    </source>
</reference>
<dbReference type="PANTHER" id="PTHR43968:SF6">
    <property type="entry name" value="GLUTATHIONE S-TRANSFERASE OMEGA"/>
    <property type="match status" value="1"/>
</dbReference>
<gene>
    <name evidence="3" type="ORF">SAMN02745729_11077</name>
</gene>
<feature type="domain" description="GST N-terminal" evidence="1">
    <location>
        <begin position="3"/>
        <end position="85"/>
    </location>
</feature>